<protein>
    <recommendedName>
        <fullName evidence="2">Porphobilinogen synthase</fullName>
    </recommendedName>
</protein>
<dbReference type="EMBL" id="UINC01131136">
    <property type="protein sequence ID" value="SVD12662.1"/>
    <property type="molecule type" value="Genomic_DNA"/>
</dbReference>
<accession>A0A382SSW7</accession>
<sequence length="75" mass="8360">MTTYGRQHIRSVSKQTGVRVLSVCADYFMEAPLHAENEQTVLQSVDVLDKLIKVAVELKIKDIVIPCVDSSSLQN</sequence>
<reference evidence="1" key="1">
    <citation type="submission" date="2018-05" db="EMBL/GenBank/DDBJ databases">
        <authorList>
            <person name="Lanie J.A."/>
            <person name="Ng W.-L."/>
            <person name="Kazmierczak K.M."/>
            <person name="Andrzejewski T.M."/>
            <person name="Davidsen T.M."/>
            <person name="Wayne K.J."/>
            <person name="Tettelin H."/>
            <person name="Glass J.I."/>
            <person name="Rusch D."/>
            <person name="Podicherti R."/>
            <person name="Tsui H.-C.T."/>
            <person name="Winkler M.E."/>
        </authorList>
    </citation>
    <scope>NUCLEOTIDE SEQUENCE</scope>
</reference>
<gene>
    <name evidence="1" type="ORF">METZ01_LOCUS365516</name>
</gene>
<evidence type="ECO:0000313" key="1">
    <source>
        <dbReference type="EMBL" id="SVD12662.1"/>
    </source>
</evidence>
<evidence type="ECO:0008006" key="2">
    <source>
        <dbReference type="Google" id="ProtNLM"/>
    </source>
</evidence>
<dbReference type="Gene3D" id="3.20.20.150">
    <property type="entry name" value="Divalent-metal-dependent TIM barrel enzymes"/>
    <property type="match status" value="1"/>
</dbReference>
<name>A0A382SSW7_9ZZZZ</name>
<proteinExistence type="predicted"/>
<feature type="non-terminal residue" evidence="1">
    <location>
        <position position="75"/>
    </location>
</feature>
<dbReference type="AlphaFoldDB" id="A0A382SSW7"/>
<dbReference type="SUPFAM" id="SSF51658">
    <property type="entry name" value="Xylose isomerase-like"/>
    <property type="match status" value="1"/>
</dbReference>
<dbReference type="InterPro" id="IPR036237">
    <property type="entry name" value="Xyl_isomerase-like_sf"/>
</dbReference>
<organism evidence="1">
    <name type="scientific">marine metagenome</name>
    <dbReference type="NCBI Taxonomy" id="408172"/>
    <lineage>
        <taxon>unclassified sequences</taxon>
        <taxon>metagenomes</taxon>
        <taxon>ecological metagenomes</taxon>
    </lineage>
</organism>